<dbReference type="OrthoDB" id="9801242at2"/>
<dbReference type="AlphaFoldDB" id="A0A397PBV1"/>
<proteinExistence type="predicted"/>
<sequence length="75" mass="8365">MQHLPSTGFLRIKHIIGDDTANPPIPPIIPVSRSGWWAGVKSGRFPQPVKIGRATVWRAEDIRALIEQINKEEVA</sequence>
<gene>
    <name evidence="1" type="ORF">BXY53_2695</name>
</gene>
<evidence type="ECO:0000313" key="2">
    <source>
        <dbReference type="Proteomes" id="UP000266273"/>
    </source>
</evidence>
<organism evidence="1 2">
    <name type="scientific">Dichotomicrobium thermohalophilum</name>
    <dbReference type="NCBI Taxonomy" id="933063"/>
    <lineage>
        <taxon>Bacteria</taxon>
        <taxon>Pseudomonadati</taxon>
        <taxon>Pseudomonadota</taxon>
        <taxon>Alphaproteobacteria</taxon>
        <taxon>Hyphomicrobiales</taxon>
        <taxon>Hyphomicrobiaceae</taxon>
        <taxon>Dichotomicrobium</taxon>
    </lineage>
</organism>
<dbReference type="RefSeq" id="WP_119062496.1">
    <property type="nucleotide sequence ID" value="NZ_QXDF01000005.1"/>
</dbReference>
<dbReference type="Gene3D" id="1.10.238.160">
    <property type="match status" value="1"/>
</dbReference>
<reference evidence="1 2" key="1">
    <citation type="submission" date="2018-08" db="EMBL/GenBank/DDBJ databases">
        <title>Genomic Encyclopedia of Archaeal and Bacterial Type Strains, Phase II (KMG-II): from individual species to whole genera.</title>
        <authorList>
            <person name="Goeker M."/>
        </authorList>
    </citation>
    <scope>NUCLEOTIDE SEQUENCE [LARGE SCALE GENOMIC DNA]</scope>
    <source>
        <strain evidence="1 2">DSM 5002</strain>
    </source>
</reference>
<evidence type="ECO:0000313" key="1">
    <source>
        <dbReference type="EMBL" id="RIA45409.1"/>
    </source>
</evidence>
<keyword evidence="2" id="KW-1185">Reference proteome</keyword>
<accession>A0A397PBV1</accession>
<protein>
    <submittedName>
        <fullName evidence="1">AlpA family transcriptional regulator</fullName>
    </submittedName>
</protein>
<dbReference type="Proteomes" id="UP000266273">
    <property type="component" value="Unassembled WGS sequence"/>
</dbReference>
<comment type="caution">
    <text evidence="1">The sequence shown here is derived from an EMBL/GenBank/DDBJ whole genome shotgun (WGS) entry which is preliminary data.</text>
</comment>
<name>A0A397PBV1_9HYPH</name>
<dbReference type="EMBL" id="QXDF01000005">
    <property type="protein sequence ID" value="RIA45409.1"/>
    <property type="molecule type" value="Genomic_DNA"/>
</dbReference>